<evidence type="ECO:0000256" key="3">
    <source>
        <dbReference type="ARBA" id="ARBA00022448"/>
    </source>
</evidence>
<evidence type="ECO:0000256" key="2">
    <source>
        <dbReference type="ARBA" id="ARBA00005658"/>
    </source>
</evidence>
<feature type="transmembrane region" description="Helical" evidence="8">
    <location>
        <begin position="467"/>
        <end position="487"/>
    </location>
</feature>
<comment type="caution">
    <text evidence="9">The sequence shown here is derived from an EMBL/GenBank/DDBJ whole genome shotgun (WGS) entry which is preliminary data.</text>
</comment>
<evidence type="ECO:0000256" key="6">
    <source>
        <dbReference type="ARBA" id="ARBA00022989"/>
    </source>
</evidence>
<dbReference type="PANTHER" id="PTHR30047:SF7">
    <property type="entry name" value="HIGH-AFFINITY CHOLINE TRANSPORT PROTEIN"/>
    <property type="match status" value="1"/>
</dbReference>
<accession>A0A512DQY9</accession>
<keyword evidence="3" id="KW-0813">Transport</keyword>
<gene>
    <name evidence="9" type="ORF">SAE02_30030</name>
</gene>
<feature type="transmembrane region" description="Helical" evidence="8">
    <location>
        <begin position="343"/>
        <end position="368"/>
    </location>
</feature>
<feature type="transmembrane region" description="Helical" evidence="8">
    <location>
        <begin position="258"/>
        <end position="282"/>
    </location>
</feature>
<comment type="subcellular location">
    <subcellularLocation>
        <location evidence="1">Cell membrane</location>
        <topology evidence="1">Multi-pass membrane protein</topology>
    </subcellularLocation>
</comment>
<dbReference type="AlphaFoldDB" id="A0A512DQY9"/>
<evidence type="ECO:0000313" key="10">
    <source>
        <dbReference type="Proteomes" id="UP000321523"/>
    </source>
</evidence>
<evidence type="ECO:0000256" key="4">
    <source>
        <dbReference type="ARBA" id="ARBA00022475"/>
    </source>
</evidence>
<keyword evidence="5 8" id="KW-0812">Transmembrane</keyword>
<dbReference type="Proteomes" id="UP000321523">
    <property type="component" value="Unassembled WGS sequence"/>
</dbReference>
<proteinExistence type="inferred from homology"/>
<protein>
    <submittedName>
        <fullName evidence="9">Transporter</fullName>
    </submittedName>
</protein>
<keyword evidence="4" id="KW-1003">Cell membrane</keyword>
<dbReference type="OrthoDB" id="9775735at2"/>
<feature type="transmembrane region" description="Helical" evidence="8">
    <location>
        <begin position="388"/>
        <end position="415"/>
    </location>
</feature>
<name>A0A512DQY9_9PROT</name>
<dbReference type="GO" id="GO:0022857">
    <property type="term" value="F:transmembrane transporter activity"/>
    <property type="evidence" value="ECO:0007669"/>
    <property type="project" value="InterPro"/>
</dbReference>
<feature type="transmembrane region" description="Helical" evidence="8">
    <location>
        <begin position="313"/>
        <end position="331"/>
    </location>
</feature>
<organism evidence="9 10">
    <name type="scientific">Skermanella aerolata</name>
    <dbReference type="NCBI Taxonomy" id="393310"/>
    <lineage>
        <taxon>Bacteria</taxon>
        <taxon>Pseudomonadati</taxon>
        <taxon>Pseudomonadota</taxon>
        <taxon>Alphaproteobacteria</taxon>
        <taxon>Rhodospirillales</taxon>
        <taxon>Azospirillaceae</taxon>
        <taxon>Skermanella</taxon>
    </lineage>
</organism>
<keyword evidence="6 8" id="KW-1133">Transmembrane helix</keyword>
<dbReference type="RefSeq" id="WP_044429205.1">
    <property type="nucleotide sequence ID" value="NZ_BJYZ01000013.1"/>
</dbReference>
<evidence type="ECO:0000256" key="1">
    <source>
        <dbReference type="ARBA" id="ARBA00004651"/>
    </source>
</evidence>
<evidence type="ECO:0000256" key="5">
    <source>
        <dbReference type="ARBA" id="ARBA00022692"/>
    </source>
</evidence>
<dbReference type="GO" id="GO:0005886">
    <property type="term" value="C:plasma membrane"/>
    <property type="evidence" value="ECO:0007669"/>
    <property type="project" value="UniProtKB-SubCell"/>
</dbReference>
<dbReference type="InterPro" id="IPR018093">
    <property type="entry name" value="BCCT_CS"/>
</dbReference>
<feature type="transmembrane region" description="Helical" evidence="8">
    <location>
        <begin position="139"/>
        <end position="159"/>
    </location>
</feature>
<comment type="similarity">
    <text evidence="2">Belongs to the BCCT transporter (TC 2.A.15) family.</text>
</comment>
<feature type="transmembrane region" description="Helical" evidence="8">
    <location>
        <begin position="228"/>
        <end position="246"/>
    </location>
</feature>
<dbReference type="PANTHER" id="PTHR30047">
    <property type="entry name" value="HIGH-AFFINITY CHOLINE TRANSPORT PROTEIN-RELATED"/>
    <property type="match status" value="1"/>
</dbReference>
<evidence type="ECO:0000256" key="7">
    <source>
        <dbReference type="ARBA" id="ARBA00023136"/>
    </source>
</evidence>
<feature type="transmembrane region" description="Helical" evidence="8">
    <location>
        <begin position="9"/>
        <end position="28"/>
    </location>
</feature>
<feature type="transmembrane region" description="Helical" evidence="8">
    <location>
        <begin position="186"/>
        <end position="208"/>
    </location>
</feature>
<dbReference type="InterPro" id="IPR000060">
    <property type="entry name" value="BCCT_transptr"/>
</dbReference>
<dbReference type="NCBIfam" id="TIGR00842">
    <property type="entry name" value="bcct"/>
    <property type="match status" value="1"/>
</dbReference>
<dbReference type="Pfam" id="PF02028">
    <property type="entry name" value="BCCT"/>
    <property type="match status" value="1"/>
</dbReference>
<evidence type="ECO:0000313" key="9">
    <source>
        <dbReference type="EMBL" id="GEO38855.1"/>
    </source>
</evidence>
<dbReference type="PROSITE" id="PS01303">
    <property type="entry name" value="BCCT"/>
    <property type="match status" value="1"/>
</dbReference>
<sequence length="659" mass="72036">MRQKTINPPVFWGASLIVGALLALGVVFPHESEEIFASVQSSIIEGFGWLYILSVAGFVFVCLFLGLSRYGRLKLGPDDSEPDFSYPSWIAMLFAAGMGIGLMFFAVAEPIQHYAKPPEAAPLTMEAAREAMVITFVHWGVHAWAIYGIVGLSLAYFSFRYNLPLTIRSGLYPLFKNRINGPIGDAVDIFAICGTLFGIATSLGFGVLQINSGLHYLFGLPNELWVQIPLIVVITLLAMASVLSGLDVGIRRLSELNLLCAILLLLFVLAVGPTTFLLKAFVQNIGTYLDHFFIRTFNLYAYEPKSWLSSWTLFYWAWWIAWSPFVGMFIARISRGRTVRQFIGGVLFIPSGFSFLWMTVFGNTAIWLDMNKASGAIAEAVSADVSVALFQFFTYLPFSAVASGLAVLLVAIFFVTSADSGSLVIDTIAAGGAETTPVWQRVYWCSLEGLAAALLLMAGGLTALQTVTLISALPFTFIMILLTVGLIRGMQADVASSQAATSTAVPSTEISWTRRLELILHTPQRTDVRRFIDDAVKPALETVAKEMRGRGLTATVEPDGDDGVALTIPAVEVRSFVYGVHPVRHLLPAFTAAEAASSEEKRPHSWVARTFFSDGSRGYDVMGFSRDQIISDVVAQYERYQALTQSKATALYITSPDPA</sequence>
<feature type="transmembrane region" description="Helical" evidence="8">
    <location>
        <begin position="442"/>
        <end position="461"/>
    </location>
</feature>
<feature type="transmembrane region" description="Helical" evidence="8">
    <location>
        <begin position="88"/>
        <end position="108"/>
    </location>
</feature>
<keyword evidence="10" id="KW-1185">Reference proteome</keyword>
<keyword evidence="7 8" id="KW-0472">Membrane</keyword>
<feature type="transmembrane region" description="Helical" evidence="8">
    <location>
        <begin position="48"/>
        <end position="67"/>
    </location>
</feature>
<evidence type="ECO:0000256" key="8">
    <source>
        <dbReference type="SAM" id="Phobius"/>
    </source>
</evidence>
<reference evidence="9 10" key="1">
    <citation type="submission" date="2019-07" db="EMBL/GenBank/DDBJ databases">
        <title>Whole genome shotgun sequence of Skermanella aerolata NBRC 106429.</title>
        <authorList>
            <person name="Hosoyama A."/>
            <person name="Uohara A."/>
            <person name="Ohji S."/>
            <person name="Ichikawa N."/>
        </authorList>
    </citation>
    <scope>NUCLEOTIDE SEQUENCE [LARGE SCALE GENOMIC DNA]</scope>
    <source>
        <strain evidence="9 10">NBRC 106429</strain>
    </source>
</reference>
<dbReference type="EMBL" id="BJYZ01000013">
    <property type="protein sequence ID" value="GEO38855.1"/>
    <property type="molecule type" value="Genomic_DNA"/>
</dbReference>